<gene>
    <name evidence="1" type="ORF">A2678_01585</name>
</gene>
<dbReference type="Proteomes" id="UP000178815">
    <property type="component" value="Unassembled WGS sequence"/>
</dbReference>
<organism evidence="1 2">
    <name type="scientific">Candidatus Kaiserbacteria bacterium RIFCSPHIGHO2_01_FULL_53_31</name>
    <dbReference type="NCBI Taxonomy" id="1798481"/>
    <lineage>
        <taxon>Bacteria</taxon>
        <taxon>Candidatus Kaiseribacteriota</taxon>
    </lineage>
</organism>
<dbReference type="AlphaFoldDB" id="A0A1F6CGW8"/>
<proteinExistence type="predicted"/>
<dbReference type="CDD" id="cd03801">
    <property type="entry name" value="GT4_PimA-like"/>
    <property type="match status" value="1"/>
</dbReference>
<evidence type="ECO:0000313" key="2">
    <source>
        <dbReference type="Proteomes" id="UP000178815"/>
    </source>
</evidence>
<protein>
    <recommendedName>
        <fullName evidence="3">Glycosyltransferase subfamily 4-like N-terminal domain-containing protein</fullName>
    </recommendedName>
</protein>
<reference evidence="1 2" key="1">
    <citation type="journal article" date="2016" name="Nat. Commun.">
        <title>Thousands of microbial genomes shed light on interconnected biogeochemical processes in an aquifer system.</title>
        <authorList>
            <person name="Anantharaman K."/>
            <person name="Brown C.T."/>
            <person name="Hug L.A."/>
            <person name="Sharon I."/>
            <person name="Castelle C.J."/>
            <person name="Probst A.J."/>
            <person name="Thomas B.C."/>
            <person name="Singh A."/>
            <person name="Wilkins M.J."/>
            <person name="Karaoz U."/>
            <person name="Brodie E.L."/>
            <person name="Williams K.H."/>
            <person name="Hubbard S.S."/>
            <person name="Banfield J.F."/>
        </authorList>
    </citation>
    <scope>NUCLEOTIDE SEQUENCE [LARGE SCALE GENOMIC DNA]</scope>
</reference>
<evidence type="ECO:0008006" key="3">
    <source>
        <dbReference type="Google" id="ProtNLM"/>
    </source>
</evidence>
<evidence type="ECO:0000313" key="1">
    <source>
        <dbReference type="EMBL" id="OGG48257.1"/>
    </source>
</evidence>
<dbReference type="Pfam" id="PF13692">
    <property type="entry name" value="Glyco_trans_1_4"/>
    <property type="match status" value="1"/>
</dbReference>
<name>A0A1F6CGW8_9BACT</name>
<dbReference type="STRING" id="1798481.A2678_01585"/>
<accession>A0A1F6CGW8</accession>
<dbReference type="EMBL" id="MFKU01000016">
    <property type="protein sequence ID" value="OGG48257.1"/>
    <property type="molecule type" value="Genomic_DNA"/>
</dbReference>
<dbReference type="Gene3D" id="3.40.50.2000">
    <property type="entry name" value="Glycogen Phosphorylase B"/>
    <property type="match status" value="2"/>
</dbReference>
<comment type="caution">
    <text evidence="1">The sequence shown here is derived from an EMBL/GenBank/DDBJ whole genome shotgun (WGS) entry which is preliminary data.</text>
</comment>
<dbReference type="SUPFAM" id="SSF53756">
    <property type="entry name" value="UDP-Glycosyltransferase/glycogen phosphorylase"/>
    <property type="match status" value="1"/>
</dbReference>
<dbReference type="PANTHER" id="PTHR12526">
    <property type="entry name" value="GLYCOSYLTRANSFERASE"/>
    <property type="match status" value="1"/>
</dbReference>
<sequence length="351" mass="39168">MERIIGMRLLIVTQVVDQDDPVLGFFTAWIEELAKKTEQVEIICLKMGQADVPKNARLYSLGKPYSAEATKSTGTRIRYAVRFLKLVWRLRHDYDAVFVHMNQEYVLLAGWLWRLLGKRIYLWRNHYAGSWLTDVAAAFCTCVFCTSKHSYTAKYKKTIRMPVGVDTERFKPDERVKRISHSILFLARMSPSKRPDMLLDALTQLARDGIKFTANFVGSPLPSDESYYEGLVGRAGTLGFDGKVTFLPAVTKESAPRIFCSHEIFVNTSPSGMLDKTIFEAAACGCTVLASSDDFALLAGSESHFNSITELAERLSKALANSSGRSLSAVATENSLTRLAEKLVGVIIGKR</sequence>